<evidence type="ECO:0000313" key="9">
    <source>
        <dbReference type="EMBL" id="PMP97569.1"/>
    </source>
</evidence>
<dbReference type="NCBIfam" id="TIGR02199">
    <property type="entry name" value="rfaE_dom_II"/>
    <property type="match status" value="1"/>
</dbReference>
<comment type="caution">
    <text evidence="9">The sequence shown here is derived from an EMBL/GenBank/DDBJ whole genome shotgun (WGS) entry which is preliminary data.</text>
</comment>
<evidence type="ECO:0000256" key="2">
    <source>
        <dbReference type="ARBA" id="ARBA00022679"/>
    </source>
</evidence>
<dbReference type="GO" id="GO:0005975">
    <property type="term" value="P:carbohydrate metabolic process"/>
    <property type="evidence" value="ECO:0007669"/>
    <property type="project" value="InterPro"/>
</dbReference>
<dbReference type="Pfam" id="PF01467">
    <property type="entry name" value="CTP_transf_like"/>
    <property type="match status" value="1"/>
</dbReference>
<dbReference type="EC" id="2.7.7.70" evidence="1"/>
<feature type="domain" description="CN hydrolase" evidence="8">
    <location>
        <begin position="2"/>
        <end position="229"/>
    </location>
</feature>
<name>A0A2N7QFF2_9BACT</name>
<keyword evidence="6" id="KW-0119">Carbohydrate metabolism</keyword>
<dbReference type="InterPro" id="IPR036526">
    <property type="entry name" value="C-N_Hydrolase_sf"/>
</dbReference>
<dbReference type="Gene3D" id="3.40.50.620">
    <property type="entry name" value="HUPs"/>
    <property type="match status" value="1"/>
</dbReference>
<evidence type="ECO:0000259" key="8">
    <source>
        <dbReference type="PROSITE" id="PS50263"/>
    </source>
</evidence>
<dbReference type="SUPFAM" id="SSF56317">
    <property type="entry name" value="Carbon-nitrogen hydrolase"/>
    <property type="match status" value="1"/>
</dbReference>
<dbReference type="PANTHER" id="PTHR43793">
    <property type="entry name" value="FAD SYNTHASE"/>
    <property type="match status" value="1"/>
</dbReference>
<dbReference type="InterPro" id="IPR011914">
    <property type="entry name" value="RfaE_dom_II"/>
</dbReference>
<dbReference type="Proteomes" id="UP000235619">
    <property type="component" value="Unassembled WGS sequence"/>
</dbReference>
<dbReference type="InterPro" id="IPR014729">
    <property type="entry name" value="Rossmann-like_a/b/a_fold"/>
</dbReference>
<reference evidence="9 10" key="1">
    <citation type="submission" date="2018-01" db="EMBL/GenBank/DDBJ databases">
        <title>Metagenomic assembled genomes from two thermal pools in the Uzon Caldera, Kamchatka, Russia.</title>
        <authorList>
            <person name="Wilkins L."/>
            <person name="Ettinger C."/>
        </authorList>
    </citation>
    <scope>NUCLEOTIDE SEQUENCE [LARGE SCALE GENOMIC DNA]</scope>
    <source>
        <strain evidence="9">ARK-04</strain>
    </source>
</reference>
<dbReference type="PROSITE" id="PS50263">
    <property type="entry name" value="CN_HYDROLASE"/>
    <property type="match status" value="1"/>
</dbReference>
<evidence type="ECO:0000256" key="1">
    <source>
        <dbReference type="ARBA" id="ARBA00012519"/>
    </source>
</evidence>
<keyword evidence="2 9" id="KW-0808">Transferase</keyword>
<keyword evidence="4" id="KW-0547">Nucleotide-binding</keyword>
<comment type="catalytic activity">
    <reaction evidence="7">
        <text>D-glycero-beta-D-manno-heptose 1-phosphate + ATP + H(+) = ADP-D-glycero-beta-D-manno-heptose + diphosphate</text>
        <dbReference type="Rhea" id="RHEA:27465"/>
        <dbReference type="ChEBI" id="CHEBI:15378"/>
        <dbReference type="ChEBI" id="CHEBI:30616"/>
        <dbReference type="ChEBI" id="CHEBI:33019"/>
        <dbReference type="ChEBI" id="CHEBI:59967"/>
        <dbReference type="ChEBI" id="CHEBI:61593"/>
        <dbReference type="EC" id="2.7.7.70"/>
    </reaction>
</comment>
<sequence length="404" mass="46696">MLKISISQMEVFNSLEKNFSKIKDFIKFSKGDIVIFPELALTGYKFPFTSFSQKVIDSALFEIQNLTNIYKKYIFIGAPFYEKDKIYNAIYFVSSKKIEVVAEKFLLFPEIDNSFSPGNKRKIVEINSYRIGIIICFELRSPEIARNLIKENIDLIIVFAQWPKERMNHWETLLKARAIENQLYVAGVNAISKIDNLKIPGNSLVFSPLGDVLVERSEEEKIIEICIPKKEEKIPYPLKTPFLKFAEKIKTLEELKLILQKRREKGQVMVFTNGCFDILHSGHIHYLNYARSLGDFLVVGLNSDKSVKKIKGALRPINSEKERAYNLSALECVDYIVFFDEETPEKLIKELKPDILVKGADWEEEKIVGADFVKSYGGKVKRVPFKFDISTTKIIEKILRIYKN</sequence>
<dbReference type="Gene3D" id="3.60.110.10">
    <property type="entry name" value="Carbon-nitrogen hydrolase"/>
    <property type="match status" value="1"/>
</dbReference>
<keyword evidence="5" id="KW-0067">ATP-binding</keyword>
<dbReference type="EMBL" id="PNJD01000164">
    <property type="protein sequence ID" value="PMP97569.1"/>
    <property type="molecule type" value="Genomic_DNA"/>
</dbReference>
<evidence type="ECO:0000256" key="5">
    <source>
        <dbReference type="ARBA" id="ARBA00022840"/>
    </source>
</evidence>
<dbReference type="InterPro" id="IPR050385">
    <property type="entry name" value="Archaeal_FAD_synthase"/>
</dbReference>
<dbReference type="GO" id="GO:0005524">
    <property type="term" value="F:ATP binding"/>
    <property type="evidence" value="ECO:0007669"/>
    <property type="project" value="UniProtKB-KW"/>
</dbReference>
<dbReference type="GO" id="GO:0016773">
    <property type="term" value="F:phosphotransferase activity, alcohol group as acceptor"/>
    <property type="evidence" value="ECO:0007669"/>
    <property type="project" value="InterPro"/>
</dbReference>
<dbReference type="GO" id="GO:0016779">
    <property type="term" value="F:nucleotidyltransferase activity"/>
    <property type="evidence" value="ECO:0007669"/>
    <property type="project" value="UniProtKB-KW"/>
</dbReference>
<protein>
    <recommendedName>
        <fullName evidence="1">D-glycero-beta-D-manno-heptose 1-phosphate adenylyltransferase</fullName>
        <ecNumber evidence="1">2.7.7.70</ecNumber>
    </recommendedName>
</protein>
<evidence type="ECO:0000256" key="7">
    <source>
        <dbReference type="ARBA" id="ARBA00047428"/>
    </source>
</evidence>
<organism evidence="9 10">
    <name type="scientific">Thermodesulfobacterium geofontis</name>
    <dbReference type="NCBI Taxonomy" id="1295609"/>
    <lineage>
        <taxon>Bacteria</taxon>
        <taxon>Pseudomonadati</taxon>
        <taxon>Thermodesulfobacteriota</taxon>
        <taxon>Thermodesulfobacteria</taxon>
        <taxon>Thermodesulfobacteriales</taxon>
        <taxon>Thermodesulfobacteriaceae</taxon>
        <taxon>Thermodesulfobacterium</taxon>
    </lineage>
</organism>
<dbReference type="Pfam" id="PF00795">
    <property type="entry name" value="CN_hydrolase"/>
    <property type="match status" value="1"/>
</dbReference>
<dbReference type="AlphaFoldDB" id="A0A2N7QFF2"/>
<dbReference type="PANTHER" id="PTHR43793:SF2">
    <property type="entry name" value="BIFUNCTIONAL PROTEIN HLDE"/>
    <property type="match status" value="1"/>
</dbReference>
<dbReference type="NCBIfam" id="TIGR00125">
    <property type="entry name" value="cyt_tran_rel"/>
    <property type="match status" value="1"/>
</dbReference>
<dbReference type="SUPFAM" id="SSF52374">
    <property type="entry name" value="Nucleotidylyl transferase"/>
    <property type="match status" value="1"/>
</dbReference>
<evidence type="ECO:0000256" key="3">
    <source>
        <dbReference type="ARBA" id="ARBA00022695"/>
    </source>
</evidence>
<evidence type="ECO:0000256" key="6">
    <source>
        <dbReference type="ARBA" id="ARBA00023277"/>
    </source>
</evidence>
<gene>
    <name evidence="9" type="primary">rfaE2</name>
    <name evidence="9" type="ORF">C0169_02675</name>
</gene>
<dbReference type="InterPro" id="IPR004821">
    <property type="entry name" value="Cyt_trans-like"/>
</dbReference>
<dbReference type="InterPro" id="IPR003010">
    <property type="entry name" value="C-N_Hydrolase"/>
</dbReference>
<evidence type="ECO:0000256" key="4">
    <source>
        <dbReference type="ARBA" id="ARBA00022741"/>
    </source>
</evidence>
<proteinExistence type="predicted"/>
<evidence type="ECO:0000313" key="10">
    <source>
        <dbReference type="Proteomes" id="UP000235619"/>
    </source>
</evidence>
<accession>A0A2N7QFF2</accession>
<keyword evidence="3 9" id="KW-0548">Nucleotidyltransferase</keyword>